<dbReference type="GO" id="GO:0032259">
    <property type="term" value="P:methylation"/>
    <property type="evidence" value="ECO:0007669"/>
    <property type="project" value="UniProtKB-KW"/>
</dbReference>
<dbReference type="PANTHER" id="PTHR10629">
    <property type="entry name" value="CYTOSINE-SPECIFIC METHYLTRANSFERASE"/>
    <property type="match status" value="1"/>
</dbReference>
<proteinExistence type="inferred from homology"/>
<evidence type="ECO:0000256" key="6">
    <source>
        <dbReference type="PROSITE-ProRule" id="PRU01016"/>
    </source>
</evidence>
<dbReference type="GO" id="GO:0009307">
    <property type="term" value="P:DNA restriction-modification system"/>
    <property type="evidence" value="ECO:0007669"/>
    <property type="project" value="UniProtKB-KW"/>
</dbReference>
<keyword evidence="4 6" id="KW-0949">S-adenosyl-L-methionine</keyword>
<evidence type="ECO:0000256" key="1">
    <source>
        <dbReference type="ARBA" id="ARBA00011975"/>
    </source>
</evidence>
<protein>
    <recommendedName>
        <fullName evidence="1">DNA (cytosine-5-)-methyltransferase</fullName>
        <ecNumber evidence="1">2.1.1.37</ecNumber>
    </recommendedName>
</protein>
<dbReference type="GO" id="GO:0003886">
    <property type="term" value="F:DNA (cytosine-5-)-methyltransferase activity"/>
    <property type="evidence" value="ECO:0007669"/>
    <property type="project" value="UniProtKB-EC"/>
</dbReference>
<evidence type="ECO:0000256" key="7">
    <source>
        <dbReference type="SAM" id="MobiDB-lite"/>
    </source>
</evidence>
<keyword evidence="2 6" id="KW-0489">Methyltransferase</keyword>
<dbReference type="GO" id="GO:0003677">
    <property type="term" value="F:DNA binding"/>
    <property type="evidence" value="ECO:0007669"/>
    <property type="project" value="TreeGrafter"/>
</dbReference>
<dbReference type="Pfam" id="PF00145">
    <property type="entry name" value="DNA_methylase"/>
    <property type="match status" value="1"/>
</dbReference>
<feature type="region of interest" description="Disordered" evidence="7">
    <location>
        <begin position="43"/>
        <end position="69"/>
    </location>
</feature>
<dbReference type="PROSITE" id="PS51679">
    <property type="entry name" value="SAM_MT_C5"/>
    <property type="match status" value="1"/>
</dbReference>
<evidence type="ECO:0000256" key="3">
    <source>
        <dbReference type="ARBA" id="ARBA00022679"/>
    </source>
</evidence>
<feature type="region of interest" description="Disordered" evidence="7">
    <location>
        <begin position="296"/>
        <end position="335"/>
    </location>
</feature>
<gene>
    <name evidence="8" type="ORF">CWN80_07555</name>
</gene>
<comment type="caution">
    <text evidence="8">The sequence shown here is derived from an EMBL/GenBank/DDBJ whole genome shotgun (WGS) entry which is preliminary data.</text>
</comment>
<evidence type="ECO:0000256" key="4">
    <source>
        <dbReference type="ARBA" id="ARBA00022691"/>
    </source>
</evidence>
<dbReference type="Gene3D" id="3.40.50.150">
    <property type="entry name" value="Vaccinia Virus protein VP39"/>
    <property type="match status" value="1"/>
</dbReference>
<comment type="similarity">
    <text evidence="6">Belongs to the class I-like SAM-binding methyltransferase superfamily. C5-methyltransferase family.</text>
</comment>
<dbReference type="EMBL" id="PIPF01000007">
    <property type="protein sequence ID" value="RWU83617.1"/>
    <property type="molecule type" value="Genomic_DNA"/>
</dbReference>
<dbReference type="EC" id="2.1.1.37" evidence="1"/>
<evidence type="ECO:0000256" key="2">
    <source>
        <dbReference type="ARBA" id="ARBA00022603"/>
    </source>
</evidence>
<accession>A0A444B5D8</accession>
<dbReference type="InterPro" id="IPR029063">
    <property type="entry name" value="SAM-dependent_MTases_sf"/>
</dbReference>
<dbReference type="InterPro" id="IPR050390">
    <property type="entry name" value="C5-Methyltransferase"/>
</dbReference>
<dbReference type="GO" id="GO:0044027">
    <property type="term" value="P:negative regulation of gene expression via chromosomal CpG island methylation"/>
    <property type="evidence" value="ECO:0007669"/>
    <property type="project" value="TreeGrafter"/>
</dbReference>
<dbReference type="PANTHER" id="PTHR10629:SF52">
    <property type="entry name" value="DNA (CYTOSINE-5)-METHYLTRANSFERASE 1"/>
    <property type="match status" value="1"/>
</dbReference>
<sequence length="438" mass="46695">MRLGTLAPRLKDVWQLRDGASQGRRQAVARSFELETGGAASTWRVTSPASSSRSDSAGDHRSAGVLMRLPNDETQGRRLRIGSLFSGYGGLDLAVEEVFDGETVWFSELSPAPARVFAYHWPGVPNLGDITTIDWNAVEPVDVICGGFPCQDVSTVGRMAGLHPGTRSGLWARMAEAIDVLQPEWVVAENVRGLLSATATRPTPEGEDPDGRNPASATPEPATAIEGAAVRGVESDPWHLGDQPARPLRALGAVLGDLADLGYDARWLGLPASDIGAPHTRFRIFILARRAVPHAAGLRRRPRRGEPGTSTRAARHDRPVPSGHRPGAERAGRFAAASGSGASVAADRAALRRWGRYALAIRRWEHLTGRGAPSPALVTDEGQCRPAPRFVEWLMGLPDGWVTDPNLGLTPPEQLTALGNGVVPAQAAHALRALLAIA</sequence>
<dbReference type="Proteomes" id="UP000288711">
    <property type="component" value="Unassembled WGS sequence"/>
</dbReference>
<dbReference type="SUPFAM" id="SSF53335">
    <property type="entry name" value="S-adenosyl-L-methionine-dependent methyltransferases"/>
    <property type="match status" value="1"/>
</dbReference>
<dbReference type="PRINTS" id="PR00105">
    <property type="entry name" value="C5METTRFRASE"/>
</dbReference>
<name>A0A444B5D8_9MICO</name>
<evidence type="ECO:0000256" key="5">
    <source>
        <dbReference type="ARBA" id="ARBA00022747"/>
    </source>
</evidence>
<feature type="active site" evidence="6">
    <location>
        <position position="150"/>
    </location>
</feature>
<dbReference type="AlphaFoldDB" id="A0A444B5D8"/>
<evidence type="ECO:0000313" key="8">
    <source>
        <dbReference type="EMBL" id="RWU83617.1"/>
    </source>
</evidence>
<reference evidence="8 9" key="1">
    <citation type="journal article" date="2009" name="Int. J. Syst. Evol. Microbiol.">
        <title>Janibacter hoylei sp. nov., Bacillus isronensis sp. nov. and Bacillus aryabhattai sp. nov., isolated from cryotubes used for collecting air from the upper atmosphere.</title>
        <authorList>
            <person name="Shivaji S."/>
            <person name="Chaturvedi P."/>
            <person name="Begum Z."/>
            <person name="Pindi P.K."/>
            <person name="Manorama R."/>
            <person name="Padmanaban D.A."/>
            <person name="Shouche Y.S."/>
            <person name="Pawar S."/>
            <person name="Vaishampayan P."/>
            <person name="Dutt C.B."/>
            <person name="Datta G.N."/>
            <person name="Manchanda R.K."/>
            <person name="Rao U.R."/>
            <person name="Bhargava P.M."/>
            <person name="Narlikar J.V."/>
        </authorList>
    </citation>
    <scope>NUCLEOTIDE SEQUENCE [LARGE SCALE GENOMIC DNA]</scope>
    <source>
        <strain evidence="8 9">PVAS-1</strain>
    </source>
</reference>
<keyword evidence="5" id="KW-0680">Restriction system</keyword>
<evidence type="ECO:0000313" key="9">
    <source>
        <dbReference type="Proteomes" id="UP000288711"/>
    </source>
</evidence>
<dbReference type="InterPro" id="IPR001525">
    <property type="entry name" value="C5_MeTfrase"/>
</dbReference>
<keyword evidence="9" id="KW-1185">Reference proteome</keyword>
<feature type="region of interest" description="Disordered" evidence="7">
    <location>
        <begin position="197"/>
        <end position="222"/>
    </location>
</feature>
<organism evidence="8 9">
    <name type="scientific">Janibacter hoylei PVAS-1</name>
    <dbReference type="NCBI Taxonomy" id="1210046"/>
    <lineage>
        <taxon>Bacteria</taxon>
        <taxon>Bacillati</taxon>
        <taxon>Actinomycetota</taxon>
        <taxon>Actinomycetes</taxon>
        <taxon>Micrococcales</taxon>
        <taxon>Intrasporangiaceae</taxon>
        <taxon>Janibacter</taxon>
    </lineage>
</organism>
<keyword evidence="3 6" id="KW-0808">Transferase</keyword>